<name>A0A9D4B8Q1_9SAUR</name>
<gene>
    <name evidence="2" type="ORF">KIL84_012802</name>
</gene>
<evidence type="ECO:0000313" key="2">
    <source>
        <dbReference type="EMBL" id="KAH1184861.1"/>
    </source>
</evidence>
<dbReference type="AlphaFoldDB" id="A0A9D4B8Q1"/>
<organism evidence="2 3">
    <name type="scientific">Mauremys mutica</name>
    <name type="common">yellowpond turtle</name>
    <dbReference type="NCBI Taxonomy" id="74926"/>
    <lineage>
        <taxon>Eukaryota</taxon>
        <taxon>Metazoa</taxon>
        <taxon>Chordata</taxon>
        <taxon>Craniata</taxon>
        <taxon>Vertebrata</taxon>
        <taxon>Euteleostomi</taxon>
        <taxon>Archelosauria</taxon>
        <taxon>Testudinata</taxon>
        <taxon>Testudines</taxon>
        <taxon>Cryptodira</taxon>
        <taxon>Durocryptodira</taxon>
        <taxon>Testudinoidea</taxon>
        <taxon>Geoemydidae</taxon>
        <taxon>Geoemydinae</taxon>
        <taxon>Mauremys</taxon>
    </lineage>
</organism>
<comment type="caution">
    <text evidence="2">The sequence shown here is derived from an EMBL/GenBank/DDBJ whole genome shotgun (WGS) entry which is preliminary data.</text>
</comment>
<evidence type="ECO:0000256" key="1">
    <source>
        <dbReference type="SAM" id="MobiDB-lite"/>
    </source>
</evidence>
<evidence type="ECO:0000313" key="3">
    <source>
        <dbReference type="Proteomes" id="UP000827986"/>
    </source>
</evidence>
<feature type="region of interest" description="Disordered" evidence="1">
    <location>
        <begin position="98"/>
        <end position="160"/>
    </location>
</feature>
<protein>
    <submittedName>
        <fullName evidence="2">Uncharacterized protein</fullName>
    </submittedName>
</protein>
<keyword evidence="3" id="KW-1185">Reference proteome</keyword>
<accession>A0A9D4B8Q1</accession>
<sequence length="160" mass="16548">MDGMHSAAELEERQVSPLAALQDTGIFGSLTEPLPEGEQAACTMPSSGVNVASGTGACPSALGCQTPRKAEVALVELQMPPLGSLDNHGSEVQKLVASTEARNDNPREQSLHLIPKTEQSTHVSGNNNQPGGLSDQETPQTGQAALSTGELKTCPAAKHV</sequence>
<feature type="compositionally biased region" description="Polar residues" evidence="1">
    <location>
        <begin position="117"/>
        <end position="146"/>
    </location>
</feature>
<reference evidence="2" key="1">
    <citation type="submission" date="2021-09" db="EMBL/GenBank/DDBJ databases">
        <title>The genome of Mauremys mutica provides insights into the evolution of semi-aquatic lifestyle.</title>
        <authorList>
            <person name="Gong S."/>
            <person name="Gao Y."/>
        </authorList>
    </citation>
    <scope>NUCLEOTIDE SEQUENCE</scope>
    <source>
        <strain evidence="2">MM-2020</strain>
        <tissue evidence="2">Muscle</tissue>
    </source>
</reference>
<dbReference type="EMBL" id="JAHDVG010000464">
    <property type="protein sequence ID" value="KAH1184861.1"/>
    <property type="molecule type" value="Genomic_DNA"/>
</dbReference>
<dbReference type="Proteomes" id="UP000827986">
    <property type="component" value="Unassembled WGS sequence"/>
</dbReference>
<feature type="compositionally biased region" description="Basic and acidic residues" evidence="1">
    <location>
        <begin position="101"/>
        <end position="110"/>
    </location>
</feature>
<proteinExistence type="predicted"/>